<dbReference type="Proteomes" id="UP000294850">
    <property type="component" value="Unassembled WGS sequence"/>
</dbReference>
<reference evidence="14 15" key="1">
    <citation type="submission" date="2019-03" db="EMBL/GenBank/DDBJ databases">
        <title>Dyadobacter AR-3-6 sp. nov., isolated from arctic soil.</title>
        <authorList>
            <person name="Chaudhary D.K."/>
        </authorList>
    </citation>
    <scope>NUCLEOTIDE SEQUENCE [LARGE SCALE GENOMIC DNA]</scope>
    <source>
        <strain evidence="14 15">AR-3-6</strain>
    </source>
</reference>
<feature type="domain" description="7,8-dihydro-6-hydroxymethylpterin-pyrophosphokinase" evidence="13">
    <location>
        <begin position="90"/>
        <end position="101"/>
    </location>
</feature>
<evidence type="ECO:0000256" key="7">
    <source>
        <dbReference type="ARBA" id="ARBA00022777"/>
    </source>
</evidence>
<organism evidence="14 15">
    <name type="scientific">Dyadobacter psychrotolerans</name>
    <dbReference type="NCBI Taxonomy" id="2541721"/>
    <lineage>
        <taxon>Bacteria</taxon>
        <taxon>Pseudomonadati</taxon>
        <taxon>Bacteroidota</taxon>
        <taxon>Cytophagia</taxon>
        <taxon>Cytophagales</taxon>
        <taxon>Spirosomataceae</taxon>
        <taxon>Dyadobacter</taxon>
    </lineage>
</organism>
<evidence type="ECO:0000256" key="10">
    <source>
        <dbReference type="ARBA" id="ARBA00029409"/>
    </source>
</evidence>
<gene>
    <name evidence="14" type="primary">folK</name>
    <name evidence="14" type="ORF">E0F88_22490</name>
</gene>
<dbReference type="GO" id="GO:0046656">
    <property type="term" value="P:folic acid biosynthetic process"/>
    <property type="evidence" value="ECO:0007669"/>
    <property type="project" value="UniProtKB-KW"/>
</dbReference>
<dbReference type="GO" id="GO:0046654">
    <property type="term" value="P:tetrahydrofolate biosynthetic process"/>
    <property type="evidence" value="ECO:0007669"/>
    <property type="project" value="UniProtKB-UniPathway"/>
</dbReference>
<dbReference type="GO" id="GO:0016301">
    <property type="term" value="F:kinase activity"/>
    <property type="evidence" value="ECO:0007669"/>
    <property type="project" value="UniProtKB-KW"/>
</dbReference>
<name>A0A4R5DF07_9BACT</name>
<dbReference type="NCBIfam" id="TIGR01498">
    <property type="entry name" value="folK"/>
    <property type="match status" value="1"/>
</dbReference>
<evidence type="ECO:0000256" key="4">
    <source>
        <dbReference type="ARBA" id="ARBA00016218"/>
    </source>
</evidence>
<keyword evidence="9" id="KW-0289">Folate biosynthesis</keyword>
<evidence type="ECO:0000256" key="3">
    <source>
        <dbReference type="ARBA" id="ARBA00013253"/>
    </source>
</evidence>
<dbReference type="OrthoDB" id="9808041at2"/>
<sequence length="163" mass="18385">MNSENTVYLLLGSNLGDRVQVMLSAAEMIQNEIGQIIRASSVYETAPWGVIDQPSFLNQVLAINTVLVSEEVLRLILSIEHELGRVRYERWGARVIDIDILFFQDLVVDSARLTIPHPRLHERRFTLTPLAEIAPDLVHPVLQKTISALLKDCQDDSHVSVFS</sequence>
<evidence type="ECO:0000256" key="1">
    <source>
        <dbReference type="ARBA" id="ARBA00005051"/>
    </source>
</evidence>
<dbReference type="EC" id="2.7.6.3" evidence="3"/>
<dbReference type="CDD" id="cd00483">
    <property type="entry name" value="HPPK"/>
    <property type="match status" value="1"/>
</dbReference>
<dbReference type="Gene3D" id="3.30.70.560">
    <property type="entry name" value="7,8-Dihydro-6-hydroxymethylpterin-pyrophosphokinase HPPK"/>
    <property type="match status" value="1"/>
</dbReference>
<evidence type="ECO:0000256" key="9">
    <source>
        <dbReference type="ARBA" id="ARBA00022909"/>
    </source>
</evidence>
<dbReference type="PROSITE" id="PS00794">
    <property type="entry name" value="HPPK"/>
    <property type="match status" value="1"/>
</dbReference>
<dbReference type="PANTHER" id="PTHR43071">
    <property type="entry name" value="2-AMINO-4-HYDROXY-6-HYDROXYMETHYLDIHYDROPTERIDINE PYROPHOSPHOKINASE"/>
    <property type="match status" value="1"/>
</dbReference>
<comment type="caution">
    <text evidence="14">The sequence shown here is derived from an EMBL/GenBank/DDBJ whole genome shotgun (WGS) entry which is preliminary data.</text>
</comment>
<comment type="similarity">
    <text evidence="2">Belongs to the HPPK family.</text>
</comment>
<dbReference type="GO" id="GO:0003848">
    <property type="term" value="F:2-amino-4-hydroxy-6-hydroxymethyldihydropteridine diphosphokinase activity"/>
    <property type="evidence" value="ECO:0007669"/>
    <property type="project" value="UniProtKB-EC"/>
</dbReference>
<dbReference type="RefSeq" id="WP_131960533.1">
    <property type="nucleotide sequence ID" value="NZ_SMFL01000009.1"/>
</dbReference>
<dbReference type="SUPFAM" id="SSF55083">
    <property type="entry name" value="6-hydroxymethyl-7,8-dihydropterin pyrophosphokinase, HPPK"/>
    <property type="match status" value="1"/>
</dbReference>
<evidence type="ECO:0000256" key="2">
    <source>
        <dbReference type="ARBA" id="ARBA00005810"/>
    </source>
</evidence>
<evidence type="ECO:0000256" key="11">
    <source>
        <dbReference type="ARBA" id="ARBA00029766"/>
    </source>
</evidence>
<evidence type="ECO:0000313" key="15">
    <source>
        <dbReference type="Proteomes" id="UP000294850"/>
    </source>
</evidence>
<comment type="function">
    <text evidence="10">Catalyzes the transfer of pyrophosphate from adenosine triphosphate (ATP) to 6-hydroxymethyl-7,8-dihydropterin, an enzymatic step in folate biosynthesis pathway.</text>
</comment>
<keyword evidence="6" id="KW-0547">Nucleotide-binding</keyword>
<evidence type="ECO:0000256" key="6">
    <source>
        <dbReference type="ARBA" id="ARBA00022741"/>
    </source>
</evidence>
<evidence type="ECO:0000259" key="13">
    <source>
        <dbReference type="PROSITE" id="PS00794"/>
    </source>
</evidence>
<evidence type="ECO:0000256" key="5">
    <source>
        <dbReference type="ARBA" id="ARBA00022679"/>
    </source>
</evidence>
<dbReference type="GO" id="GO:0005524">
    <property type="term" value="F:ATP binding"/>
    <property type="evidence" value="ECO:0007669"/>
    <property type="project" value="UniProtKB-KW"/>
</dbReference>
<comment type="pathway">
    <text evidence="1">Cofactor biosynthesis; tetrahydrofolate biosynthesis; 2-amino-4-hydroxy-6-hydroxymethyl-7,8-dihydropteridine diphosphate from 7,8-dihydroneopterin triphosphate: step 4/4.</text>
</comment>
<keyword evidence="5 14" id="KW-0808">Transferase</keyword>
<dbReference type="Pfam" id="PF01288">
    <property type="entry name" value="HPPK"/>
    <property type="match status" value="1"/>
</dbReference>
<dbReference type="EMBL" id="SMFL01000009">
    <property type="protein sequence ID" value="TDE12466.1"/>
    <property type="molecule type" value="Genomic_DNA"/>
</dbReference>
<evidence type="ECO:0000313" key="14">
    <source>
        <dbReference type="EMBL" id="TDE12466.1"/>
    </source>
</evidence>
<keyword evidence="8" id="KW-0067">ATP-binding</keyword>
<protein>
    <recommendedName>
        <fullName evidence="4">2-amino-4-hydroxy-6-hydroxymethyldihydropteridine pyrophosphokinase</fullName>
        <ecNumber evidence="3">2.7.6.3</ecNumber>
    </recommendedName>
    <alternativeName>
        <fullName evidence="11">6-hydroxymethyl-7,8-dihydropterin pyrophosphokinase</fullName>
    </alternativeName>
    <alternativeName>
        <fullName evidence="12">7,8-dihydro-6-hydroxymethylpterin-pyrophosphokinase</fullName>
    </alternativeName>
</protein>
<dbReference type="UniPathway" id="UPA00077">
    <property type="reaction ID" value="UER00155"/>
</dbReference>
<evidence type="ECO:0000256" key="8">
    <source>
        <dbReference type="ARBA" id="ARBA00022840"/>
    </source>
</evidence>
<dbReference type="InterPro" id="IPR035907">
    <property type="entry name" value="Hppk_sf"/>
</dbReference>
<keyword evidence="7 14" id="KW-0418">Kinase</keyword>
<dbReference type="InterPro" id="IPR000550">
    <property type="entry name" value="Hppk"/>
</dbReference>
<keyword evidence="15" id="KW-1185">Reference proteome</keyword>
<dbReference type="PANTHER" id="PTHR43071:SF1">
    <property type="entry name" value="2-AMINO-4-HYDROXY-6-HYDROXYMETHYLDIHYDROPTERIDINE PYROPHOSPHOKINASE"/>
    <property type="match status" value="1"/>
</dbReference>
<dbReference type="AlphaFoldDB" id="A0A4R5DF07"/>
<accession>A0A4R5DF07</accession>
<proteinExistence type="inferred from homology"/>
<evidence type="ECO:0000256" key="12">
    <source>
        <dbReference type="ARBA" id="ARBA00033413"/>
    </source>
</evidence>